<accession>A0ABY7G435</accession>
<dbReference type="PANTHER" id="PTHR20951:SF2">
    <property type="entry name" value="SPRY DOMAIN-CONTAINING PROTEIN 7"/>
    <property type="match status" value="1"/>
</dbReference>
<dbReference type="InterPro" id="IPR003877">
    <property type="entry name" value="SPRY_dom"/>
</dbReference>
<dbReference type="PANTHER" id="PTHR20951">
    <property type="entry name" value="C13ORF1 PROTEIN-RELATED"/>
    <property type="match status" value="1"/>
</dbReference>
<evidence type="ECO:0000313" key="3">
    <source>
        <dbReference type="EMBL" id="WAR27826.1"/>
    </source>
</evidence>
<dbReference type="PROSITE" id="PS50188">
    <property type="entry name" value="B302_SPRY"/>
    <property type="match status" value="1"/>
</dbReference>
<proteinExistence type="predicted"/>
<reference evidence="3" key="1">
    <citation type="submission" date="2022-11" db="EMBL/GenBank/DDBJ databases">
        <title>Centuries of genome instability and evolution in soft-shell clam transmissible cancer (bioRxiv).</title>
        <authorList>
            <person name="Hart S.F.M."/>
            <person name="Yonemitsu M.A."/>
            <person name="Giersch R.M."/>
            <person name="Beal B.F."/>
            <person name="Arriagada G."/>
            <person name="Davis B.W."/>
            <person name="Ostrander E.A."/>
            <person name="Goff S.P."/>
            <person name="Metzger M.J."/>
        </authorList>
    </citation>
    <scope>NUCLEOTIDE SEQUENCE</scope>
    <source>
        <strain evidence="3">MELC-2E11</strain>
        <tissue evidence="3">Siphon/mantle</tissue>
    </source>
</reference>
<evidence type="ECO:0000256" key="1">
    <source>
        <dbReference type="ARBA" id="ARBA00021772"/>
    </source>
</evidence>
<feature type="domain" description="B30.2/SPRY" evidence="2">
    <location>
        <begin position="1"/>
        <end position="152"/>
    </location>
</feature>
<protein>
    <recommendedName>
        <fullName evidence="1">SPRY domain-containing protein 7</fullName>
    </recommendedName>
</protein>
<dbReference type="InterPro" id="IPR043136">
    <property type="entry name" value="B30.2/SPRY_sf"/>
</dbReference>
<keyword evidence="4" id="KW-1185">Reference proteome</keyword>
<dbReference type="InterPro" id="IPR035766">
    <property type="entry name" value="SPRYD7"/>
</dbReference>
<dbReference type="InterPro" id="IPR013320">
    <property type="entry name" value="ConA-like_dom_sf"/>
</dbReference>
<dbReference type="Gene3D" id="2.60.120.920">
    <property type="match status" value="1"/>
</dbReference>
<gene>
    <name evidence="3" type="ORF">MAR_013530</name>
</gene>
<dbReference type="CDD" id="cd12880">
    <property type="entry name" value="SPRYD7"/>
    <property type="match status" value="1"/>
</dbReference>
<dbReference type="InterPro" id="IPR001870">
    <property type="entry name" value="B30.2/SPRY"/>
</dbReference>
<dbReference type="SUPFAM" id="SSF49899">
    <property type="entry name" value="Concanavalin A-like lectins/glucanases"/>
    <property type="match status" value="1"/>
</dbReference>
<dbReference type="Pfam" id="PF00622">
    <property type="entry name" value="SPRY"/>
    <property type="match status" value="1"/>
</dbReference>
<dbReference type="SMART" id="SM00449">
    <property type="entry name" value="SPRY"/>
    <property type="match status" value="1"/>
</dbReference>
<dbReference type="EMBL" id="CP111026">
    <property type="protein sequence ID" value="WAR27826.1"/>
    <property type="molecule type" value="Genomic_DNA"/>
</dbReference>
<organism evidence="3 4">
    <name type="scientific">Mya arenaria</name>
    <name type="common">Soft-shell clam</name>
    <dbReference type="NCBI Taxonomy" id="6604"/>
    <lineage>
        <taxon>Eukaryota</taxon>
        <taxon>Metazoa</taxon>
        <taxon>Spiralia</taxon>
        <taxon>Lophotrochozoa</taxon>
        <taxon>Mollusca</taxon>
        <taxon>Bivalvia</taxon>
        <taxon>Autobranchia</taxon>
        <taxon>Heteroconchia</taxon>
        <taxon>Euheterodonta</taxon>
        <taxon>Imparidentia</taxon>
        <taxon>Neoheterodontei</taxon>
        <taxon>Myida</taxon>
        <taxon>Myoidea</taxon>
        <taxon>Myidae</taxon>
        <taxon>Mya</taxon>
    </lineage>
</organism>
<dbReference type="Proteomes" id="UP001164746">
    <property type="component" value="Chromosome 15"/>
</dbReference>
<evidence type="ECO:0000313" key="4">
    <source>
        <dbReference type="Proteomes" id="UP001164746"/>
    </source>
</evidence>
<sequence length="164" mass="18216">MADVFCCLRRLFGSSNPGHITLQEIPSVQLDTSNMGSEVVIVKSGVWGVGLATRKCGVDKLPLGDTEESWVLRHDGKLYHNGEERGKMPQPLQEGDVVGLTYDHVELNFRLNDKPTNTPFTGIKGTVYPVFYVDDGATLDVQFTNFYNTPPFGYDSIMIEQSLL</sequence>
<evidence type="ECO:0000259" key="2">
    <source>
        <dbReference type="PROSITE" id="PS50188"/>
    </source>
</evidence>
<name>A0ABY7G435_MYAAR</name>